<dbReference type="AlphaFoldDB" id="A0A8S1KHG9"/>
<dbReference type="Proteomes" id="UP000692954">
    <property type="component" value="Unassembled WGS sequence"/>
</dbReference>
<dbReference type="EMBL" id="CAJJDN010000006">
    <property type="protein sequence ID" value="CAD8052556.1"/>
    <property type="molecule type" value="Genomic_DNA"/>
</dbReference>
<dbReference type="OrthoDB" id="10316441at2759"/>
<evidence type="ECO:0000313" key="1">
    <source>
        <dbReference type="EMBL" id="CAD8052556.1"/>
    </source>
</evidence>
<proteinExistence type="predicted"/>
<keyword evidence="2" id="KW-1185">Reference proteome</keyword>
<accession>A0A8S1KHG9</accession>
<organism evidence="1 2">
    <name type="scientific">Paramecium sonneborni</name>
    <dbReference type="NCBI Taxonomy" id="65129"/>
    <lineage>
        <taxon>Eukaryota</taxon>
        <taxon>Sar</taxon>
        <taxon>Alveolata</taxon>
        <taxon>Ciliophora</taxon>
        <taxon>Intramacronucleata</taxon>
        <taxon>Oligohymenophorea</taxon>
        <taxon>Peniculida</taxon>
        <taxon>Parameciidae</taxon>
        <taxon>Paramecium</taxon>
    </lineage>
</organism>
<sequence>MIKHLIKNYFSKLSKGLIFENKKGTKLIFTKNTPEKDMFKNAKNPNNFFKIETRLQLLFDQYKTEKIFNQMNYDQILEIKEQFLKSDLEKNIFYSFVNTKFQKDNHHKYFYLQCQMIYEYMNRFDKQITEKEIFSLLNAISNGLFYVEDQIFSNKKKEIYTQDEEQFILDTYYKLCERISVNLSNEQTKSLCQLMKYIKRYSSSILDQINQQLLESTDKKINLELRIYYTLFLVKAGINYFPSIIYKLRDEVLENERLLRLPTQFLFQLFEIFGRCSRIALCSSVTYKLFTTNIQEQNYTRLNLTQQGLLLYYGSKTLSIQHSTLKPLIEQKLTELDSLKGINFKIFLLTLYNTNYKSLGSLKNVEKVKTKFIEIEKTAKFSKDELKFFQDLIYCI</sequence>
<name>A0A8S1KHG9_9CILI</name>
<protein>
    <submittedName>
        <fullName evidence="1">Uncharacterized protein</fullName>
    </submittedName>
</protein>
<gene>
    <name evidence="1" type="ORF">PSON_ATCC_30995.1.T0060515</name>
</gene>
<comment type="caution">
    <text evidence="1">The sequence shown here is derived from an EMBL/GenBank/DDBJ whole genome shotgun (WGS) entry which is preliminary data.</text>
</comment>
<evidence type="ECO:0000313" key="2">
    <source>
        <dbReference type="Proteomes" id="UP000692954"/>
    </source>
</evidence>
<reference evidence="1" key="1">
    <citation type="submission" date="2021-01" db="EMBL/GenBank/DDBJ databases">
        <authorList>
            <consortium name="Genoscope - CEA"/>
            <person name="William W."/>
        </authorList>
    </citation>
    <scope>NUCLEOTIDE SEQUENCE</scope>
</reference>